<comment type="caution">
    <text evidence="2">The sequence shown here is derived from an EMBL/GenBank/DDBJ whole genome shotgun (WGS) entry which is preliminary data.</text>
</comment>
<organism evidence="2 3">
    <name type="scientific">Panicum virgatum</name>
    <name type="common">Blackwell switchgrass</name>
    <dbReference type="NCBI Taxonomy" id="38727"/>
    <lineage>
        <taxon>Eukaryota</taxon>
        <taxon>Viridiplantae</taxon>
        <taxon>Streptophyta</taxon>
        <taxon>Embryophyta</taxon>
        <taxon>Tracheophyta</taxon>
        <taxon>Spermatophyta</taxon>
        <taxon>Magnoliopsida</taxon>
        <taxon>Liliopsida</taxon>
        <taxon>Poales</taxon>
        <taxon>Poaceae</taxon>
        <taxon>PACMAD clade</taxon>
        <taxon>Panicoideae</taxon>
        <taxon>Panicodae</taxon>
        <taxon>Paniceae</taxon>
        <taxon>Panicinae</taxon>
        <taxon>Panicum</taxon>
        <taxon>Panicum sect. Hiantes</taxon>
    </lineage>
</organism>
<proteinExistence type="predicted"/>
<evidence type="ECO:0000313" key="2">
    <source>
        <dbReference type="EMBL" id="KAG2605396.1"/>
    </source>
</evidence>
<reference evidence="2" key="1">
    <citation type="submission" date="2020-05" db="EMBL/GenBank/DDBJ databases">
        <title>WGS assembly of Panicum virgatum.</title>
        <authorList>
            <person name="Lovell J.T."/>
            <person name="Jenkins J."/>
            <person name="Shu S."/>
            <person name="Juenger T.E."/>
            <person name="Schmutz J."/>
        </authorList>
    </citation>
    <scope>NUCLEOTIDE SEQUENCE</scope>
    <source>
        <strain evidence="2">AP13</strain>
    </source>
</reference>
<evidence type="ECO:0000256" key="1">
    <source>
        <dbReference type="SAM" id="MobiDB-lite"/>
    </source>
</evidence>
<keyword evidence="3" id="KW-1185">Reference proteome</keyword>
<evidence type="ECO:0000313" key="3">
    <source>
        <dbReference type="Proteomes" id="UP000823388"/>
    </source>
</evidence>
<feature type="compositionally biased region" description="Gly residues" evidence="1">
    <location>
        <begin position="46"/>
        <end position="58"/>
    </location>
</feature>
<feature type="compositionally biased region" description="Low complexity" evidence="1">
    <location>
        <begin position="122"/>
        <end position="132"/>
    </location>
</feature>
<dbReference type="EMBL" id="CM029044">
    <property type="protein sequence ID" value="KAG2605396.1"/>
    <property type="molecule type" value="Genomic_DNA"/>
</dbReference>
<accession>A0A8T0TAA2</accession>
<dbReference type="Proteomes" id="UP000823388">
    <property type="component" value="Chromosome 4N"/>
</dbReference>
<gene>
    <name evidence="2" type="ORF">PVAP13_4NG076900</name>
</gene>
<dbReference type="AlphaFoldDB" id="A0A8T0TAA2"/>
<feature type="region of interest" description="Disordered" evidence="1">
    <location>
        <begin position="1"/>
        <end position="144"/>
    </location>
</feature>
<protein>
    <submittedName>
        <fullName evidence="2">Uncharacterized protein</fullName>
    </submittedName>
</protein>
<name>A0A8T0TAA2_PANVG</name>
<feature type="compositionally biased region" description="Basic and acidic residues" evidence="1">
    <location>
        <begin position="94"/>
        <end position="109"/>
    </location>
</feature>
<feature type="compositionally biased region" description="Basic and acidic residues" evidence="1">
    <location>
        <begin position="133"/>
        <end position="144"/>
    </location>
</feature>
<sequence length="198" mass="20714">MRRPACGEAWTPSSGRRRRAGSAPPSHGRERRQRPGRPVPPSDGSSGAGSTNGSGGGAVARSLPQTGAVAVPRLGVPARRLWTTARGAQGEGGAARHGEPTGKAAEPKRRAGGTEAAEEEAAAAAVEELGLGEARRGADGREGRRWGCEAATTRREHSWPFVAGSTAGIPPDDVARREARELATNRQEKMLMLIYLDI</sequence>